<dbReference type="OrthoDB" id="286404at2"/>
<evidence type="ECO:0000313" key="2">
    <source>
        <dbReference type="Proteomes" id="UP000433493"/>
    </source>
</evidence>
<evidence type="ECO:0000313" key="1">
    <source>
        <dbReference type="EMBL" id="KAB1642332.1"/>
    </source>
</evidence>
<reference evidence="1 2" key="1">
    <citation type="submission" date="2019-09" db="EMBL/GenBank/DDBJ databases">
        <title>Phylogeny of genus Pseudoclavibacter and closely related genus.</title>
        <authorList>
            <person name="Li Y."/>
        </authorList>
    </citation>
    <scope>NUCLEOTIDE SEQUENCE [LARGE SCALE GENOMIC DNA]</scope>
    <source>
        <strain evidence="1 2">KCTC 13959</strain>
    </source>
</reference>
<accession>A0A7J5B9W0</accession>
<proteinExistence type="predicted"/>
<organism evidence="1 2">
    <name type="scientific">Gulosibacter chungangensis</name>
    <dbReference type="NCBI Taxonomy" id="979746"/>
    <lineage>
        <taxon>Bacteria</taxon>
        <taxon>Bacillati</taxon>
        <taxon>Actinomycetota</taxon>
        <taxon>Actinomycetes</taxon>
        <taxon>Micrococcales</taxon>
        <taxon>Microbacteriaceae</taxon>
        <taxon>Gulosibacter</taxon>
    </lineage>
</organism>
<dbReference type="Proteomes" id="UP000433493">
    <property type="component" value="Unassembled WGS sequence"/>
</dbReference>
<protein>
    <submittedName>
        <fullName evidence="1">Uncharacterized protein</fullName>
    </submittedName>
</protein>
<comment type="caution">
    <text evidence="1">The sequence shown here is derived from an EMBL/GenBank/DDBJ whole genome shotgun (WGS) entry which is preliminary data.</text>
</comment>
<dbReference type="AlphaFoldDB" id="A0A7J5B9W0"/>
<keyword evidence="2" id="KW-1185">Reference proteome</keyword>
<sequence length="48" mass="5483">MAKVARFLLSKDAFWVMGMSVSVDDGRHLRRGADRTRFVGIRSTERAE</sequence>
<gene>
    <name evidence="1" type="ORF">F8O05_10900</name>
</gene>
<name>A0A7J5B9W0_9MICO</name>
<dbReference type="EMBL" id="WBKB01000006">
    <property type="protein sequence ID" value="KAB1642332.1"/>
    <property type="molecule type" value="Genomic_DNA"/>
</dbReference>